<organism evidence="2 3">
    <name type="scientific">Halalkalicoccus paucihalophilus</name>
    <dbReference type="NCBI Taxonomy" id="1008153"/>
    <lineage>
        <taxon>Archaea</taxon>
        <taxon>Methanobacteriati</taxon>
        <taxon>Methanobacteriota</taxon>
        <taxon>Stenosarchaea group</taxon>
        <taxon>Halobacteria</taxon>
        <taxon>Halobacteriales</taxon>
        <taxon>Halococcaceae</taxon>
        <taxon>Halalkalicoccus</taxon>
    </lineage>
</organism>
<gene>
    <name evidence="2" type="ORF">HAPAU_23460</name>
</gene>
<dbReference type="AlphaFoldDB" id="A0A151ADD4"/>
<feature type="region of interest" description="Disordered" evidence="1">
    <location>
        <begin position="1"/>
        <end position="25"/>
    </location>
</feature>
<feature type="region of interest" description="Disordered" evidence="1">
    <location>
        <begin position="44"/>
        <end position="64"/>
    </location>
</feature>
<proteinExistence type="predicted"/>
<dbReference type="EMBL" id="LTAZ01000005">
    <property type="protein sequence ID" value="KYH25671.1"/>
    <property type="molecule type" value="Genomic_DNA"/>
</dbReference>
<accession>A0A151ADD4</accession>
<comment type="caution">
    <text evidence="2">The sequence shown here is derived from an EMBL/GenBank/DDBJ whole genome shotgun (WGS) entry which is preliminary data.</text>
</comment>
<dbReference type="Proteomes" id="UP000075321">
    <property type="component" value="Unassembled WGS sequence"/>
</dbReference>
<evidence type="ECO:0000313" key="2">
    <source>
        <dbReference type="EMBL" id="KYH25671.1"/>
    </source>
</evidence>
<reference evidence="2 3" key="1">
    <citation type="submission" date="2016-02" db="EMBL/GenBank/DDBJ databases">
        <title>Genome sequence of Halalkalicoccus paucihalophilus DSM 24557.</title>
        <authorList>
            <person name="Poehlein A."/>
            <person name="Daniel R."/>
        </authorList>
    </citation>
    <scope>NUCLEOTIDE SEQUENCE [LARGE SCALE GENOMIC DNA]</scope>
    <source>
        <strain evidence="2 3">DSM 24557</strain>
    </source>
</reference>
<dbReference type="PATRIC" id="fig|1008153.3.peg.2395"/>
<sequence>MESVLIDVEPEKEALVPHPGPDEETAQLSREILDRADERLFAAHRGSSGSLEAALSVDGSGEIP</sequence>
<name>A0A151ADD4_9EURY</name>
<protein>
    <submittedName>
        <fullName evidence="2">Uncharacterized protein</fullName>
    </submittedName>
</protein>
<evidence type="ECO:0000313" key="3">
    <source>
        <dbReference type="Proteomes" id="UP000075321"/>
    </source>
</evidence>
<evidence type="ECO:0000256" key="1">
    <source>
        <dbReference type="SAM" id="MobiDB-lite"/>
    </source>
</evidence>
<keyword evidence="3" id="KW-1185">Reference proteome</keyword>